<name>A0A4C1U209_EUMVA</name>
<organism evidence="1 2">
    <name type="scientific">Eumeta variegata</name>
    <name type="common">Bagworm moth</name>
    <name type="synonym">Eumeta japonica</name>
    <dbReference type="NCBI Taxonomy" id="151549"/>
    <lineage>
        <taxon>Eukaryota</taxon>
        <taxon>Metazoa</taxon>
        <taxon>Ecdysozoa</taxon>
        <taxon>Arthropoda</taxon>
        <taxon>Hexapoda</taxon>
        <taxon>Insecta</taxon>
        <taxon>Pterygota</taxon>
        <taxon>Neoptera</taxon>
        <taxon>Endopterygota</taxon>
        <taxon>Lepidoptera</taxon>
        <taxon>Glossata</taxon>
        <taxon>Ditrysia</taxon>
        <taxon>Tineoidea</taxon>
        <taxon>Psychidae</taxon>
        <taxon>Oiketicinae</taxon>
        <taxon>Eumeta</taxon>
    </lineage>
</organism>
<dbReference type="EMBL" id="BGZK01000118">
    <property type="protein sequence ID" value="GBP20395.1"/>
    <property type="molecule type" value="Genomic_DNA"/>
</dbReference>
<evidence type="ECO:0000313" key="1">
    <source>
        <dbReference type="EMBL" id="GBP20395.1"/>
    </source>
</evidence>
<reference evidence="1 2" key="1">
    <citation type="journal article" date="2019" name="Commun. Biol.">
        <title>The bagworm genome reveals a unique fibroin gene that provides high tensile strength.</title>
        <authorList>
            <person name="Kono N."/>
            <person name="Nakamura H."/>
            <person name="Ohtoshi R."/>
            <person name="Tomita M."/>
            <person name="Numata K."/>
            <person name="Arakawa K."/>
        </authorList>
    </citation>
    <scope>NUCLEOTIDE SEQUENCE [LARGE SCALE GENOMIC DNA]</scope>
</reference>
<dbReference type="AlphaFoldDB" id="A0A4C1U209"/>
<accession>A0A4C1U209</accession>
<keyword evidence="2" id="KW-1185">Reference proteome</keyword>
<proteinExistence type="predicted"/>
<sequence length="121" mass="14005">MRKKNGTLLAIVCSKSITRQARLAILNGILIPTLMLDPIINQRDRHYALAGTRAADSCRQLVGNRALANEDARIGRLDMGNWPWNRFERRRCHELLITPRLVTEINFPHRFWLLLLTFGMQ</sequence>
<protein>
    <submittedName>
        <fullName evidence="1">Uncharacterized protein</fullName>
    </submittedName>
</protein>
<comment type="caution">
    <text evidence="1">The sequence shown here is derived from an EMBL/GenBank/DDBJ whole genome shotgun (WGS) entry which is preliminary data.</text>
</comment>
<dbReference type="OrthoDB" id="425681at2759"/>
<evidence type="ECO:0000313" key="2">
    <source>
        <dbReference type="Proteomes" id="UP000299102"/>
    </source>
</evidence>
<dbReference type="Proteomes" id="UP000299102">
    <property type="component" value="Unassembled WGS sequence"/>
</dbReference>
<gene>
    <name evidence="1" type="ORF">EVAR_14644_1</name>
</gene>